<dbReference type="Pfam" id="PF00384">
    <property type="entry name" value="Molybdopterin"/>
    <property type="match status" value="1"/>
</dbReference>
<dbReference type="InterPro" id="IPR006656">
    <property type="entry name" value="Mopterin_OxRdtase"/>
</dbReference>
<dbReference type="Proteomes" id="UP000001975">
    <property type="component" value="Chromosome"/>
</dbReference>
<dbReference type="RefSeq" id="WP_011570427.1">
    <property type="nucleotide sequence ID" value="NC_008212.1"/>
</dbReference>
<keyword evidence="7" id="KW-1185">Reference proteome</keyword>
<organism evidence="6 7">
    <name type="scientific">Haloquadratum walsbyi (strain DSM 16790 / HBSQ001)</name>
    <dbReference type="NCBI Taxonomy" id="362976"/>
    <lineage>
        <taxon>Archaea</taxon>
        <taxon>Methanobacteriati</taxon>
        <taxon>Methanobacteriota</taxon>
        <taxon>Stenosarchaea group</taxon>
        <taxon>Halobacteria</taxon>
        <taxon>Halobacteriales</taxon>
        <taxon>Haloferacaceae</taxon>
        <taxon>Haloquadratum</taxon>
    </lineage>
</organism>
<dbReference type="InterPro" id="IPR006657">
    <property type="entry name" value="MoPterin_dinucl-bd_dom"/>
</dbReference>
<evidence type="ECO:0000313" key="7">
    <source>
        <dbReference type="Proteomes" id="UP000001975"/>
    </source>
</evidence>
<dbReference type="GeneID" id="4193973"/>
<dbReference type="Gene3D" id="2.20.25.90">
    <property type="entry name" value="ADC-like domains"/>
    <property type="match status" value="1"/>
</dbReference>
<keyword evidence="1" id="KW-0004">4Fe-4S</keyword>
<dbReference type="GO" id="GO:0022904">
    <property type="term" value="P:respiratory electron transport chain"/>
    <property type="evidence" value="ECO:0007669"/>
    <property type="project" value="TreeGrafter"/>
</dbReference>
<dbReference type="PANTHER" id="PTHR43105:SF10">
    <property type="entry name" value="NADH-QUINONE OXIDOREDUCTASE SUBUNIT G"/>
    <property type="match status" value="1"/>
</dbReference>
<name>Q18DW5_HALWD</name>
<dbReference type="Gene3D" id="2.40.40.20">
    <property type="match status" value="1"/>
</dbReference>
<dbReference type="GO" id="GO:0016020">
    <property type="term" value="C:membrane"/>
    <property type="evidence" value="ECO:0007669"/>
    <property type="project" value="TreeGrafter"/>
</dbReference>
<dbReference type="InterPro" id="IPR009010">
    <property type="entry name" value="Asp_de-COase-like_dom_sf"/>
</dbReference>
<dbReference type="Pfam" id="PF04879">
    <property type="entry name" value="Molybdop_Fe4S4"/>
    <property type="match status" value="1"/>
</dbReference>
<dbReference type="SUPFAM" id="SSF53706">
    <property type="entry name" value="Formate dehydrogenase/DMSO reductase, domains 1-3"/>
    <property type="match status" value="1"/>
</dbReference>
<dbReference type="GO" id="GO:0051539">
    <property type="term" value="F:4 iron, 4 sulfur cluster binding"/>
    <property type="evidence" value="ECO:0007669"/>
    <property type="project" value="UniProtKB-KW"/>
</dbReference>
<keyword evidence="3" id="KW-0408">Iron</keyword>
<dbReference type="InterPro" id="IPR006963">
    <property type="entry name" value="Mopterin_OxRdtase_4Fe-4S_dom"/>
</dbReference>
<dbReference type="GO" id="GO:0046872">
    <property type="term" value="F:metal ion binding"/>
    <property type="evidence" value="ECO:0007669"/>
    <property type="project" value="UniProtKB-KW"/>
</dbReference>
<dbReference type="HOGENOM" id="CLU_000422_13_3_2"/>
<dbReference type="SMART" id="SM00926">
    <property type="entry name" value="Molybdop_Fe4S4"/>
    <property type="match status" value="1"/>
</dbReference>
<feature type="domain" description="4Fe-4S Mo/W bis-MGD-type" evidence="5">
    <location>
        <begin position="6"/>
        <end position="62"/>
    </location>
</feature>
<evidence type="ECO:0000259" key="5">
    <source>
        <dbReference type="PROSITE" id="PS51669"/>
    </source>
</evidence>
<dbReference type="AlphaFoldDB" id="Q18DW5"/>
<sequence>MTNNASDNSATICPRCGVGCRLRRREDTSRTGRAKGINGPANPNGRLCRRGINAFDFSLDDPETAAKTGVDNPETGRLIHPRCALPETEPTDNADSTHMRRISWQTAYETICDRFSAVREIHGPDALAFLGAPHCTNEENYLLQKLARTLGTNNIDNRARHCHRETTRTLASRLGYPATSTSLDEILDADVIIAAGANPADRQPIAFNSFIRPAVSEGATLIHIDPVGNETTRLADIHLAPRPGYDAAVFDLLSTIIVEQGGIDETFLSERTRNAERFQQSLMTLDADDARVAADIDAESLHCVAQAIIDADHVIALTGTGVDESGHTETNQPDPNAPAALIHLLGLTGNLGCPGSGVIVLRGLINEQGATDTGCVPDRLPGNQSIQNPEARARVGDVWGIDPPSTPGTSATALLDGFGNDIHAALVVGENPALSKRDPSWVKDQLNSLDTLVVIDPLWSTTAEYADVVLPAATGVEKRGTVTNLERRVQRLTQTQAPPGQARTDFRILSDLGRRLIGETFDYQNIEAVFTELTQVSPPHAGISYTDVGVDGQQWPFHTDSRLYDKEFLTSDGKMSFGTVQSIPVVTDDSAQTFTLLTNGRTSEVYGETEKENPQVQLHPTDAKKHDLTDGMIVTIENADAAVEATVTIETSVRQGTLSIAAVAADPLIRAETGDSVVTIASSSHSDDVDTTNQS</sequence>
<evidence type="ECO:0000256" key="3">
    <source>
        <dbReference type="ARBA" id="ARBA00023004"/>
    </source>
</evidence>
<dbReference type="InterPro" id="IPR050123">
    <property type="entry name" value="Prok_molybdopt-oxidoreductase"/>
</dbReference>
<keyword evidence="4" id="KW-0411">Iron-sulfur</keyword>
<dbReference type="GO" id="GO:0043546">
    <property type="term" value="F:molybdopterin cofactor binding"/>
    <property type="evidence" value="ECO:0007669"/>
    <property type="project" value="InterPro"/>
</dbReference>
<evidence type="ECO:0000256" key="4">
    <source>
        <dbReference type="ARBA" id="ARBA00023014"/>
    </source>
</evidence>
<dbReference type="CDD" id="cd02775">
    <property type="entry name" value="MopB_CT"/>
    <property type="match status" value="1"/>
</dbReference>
<dbReference type="PROSITE" id="PS00490">
    <property type="entry name" value="MOLYBDOPTERIN_PROK_2"/>
    <property type="match status" value="1"/>
</dbReference>
<dbReference type="PANTHER" id="PTHR43105">
    <property type="entry name" value="RESPIRATORY NITRATE REDUCTASE"/>
    <property type="match status" value="1"/>
</dbReference>
<dbReference type="SUPFAM" id="SSF50692">
    <property type="entry name" value="ADC-like"/>
    <property type="match status" value="1"/>
</dbReference>
<reference evidence="6 7" key="1">
    <citation type="journal article" date="2006" name="BMC Genomics">
        <title>The genome of the square archaeon Haloquadratum walsbyi: life at the limits of water activity.</title>
        <authorList>
            <person name="Bolhuis H.H."/>
            <person name="Palm P.P."/>
            <person name="Wende A.W."/>
            <person name="Falb M.M."/>
            <person name="Rampp M.M."/>
            <person name="Rodriguez-Valera F.F."/>
            <person name="Pfeiffer F.F."/>
            <person name="Oesterhelt D.D."/>
        </authorList>
    </citation>
    <scope>NUCLEOTIDE SEQUENCE [LARGE SCALE GENOMIC DNA]</scope>
    <source>
        <strain evidence="7">DSM 16790 / HBSQ001</strain>
    </source>
</reference>
<gene>
    <name evidence="6" type="ordered locus">HQ_1132A</name>
</gene>
<dbReference type="GO" id="GO:0003954">
    <property type="term" value="F:NADH dehydrogenase activity"/>
    <property type="evidence" value="ECO:0007669"/>
    <property type="project" value="TreeGrafter"/>
</dbReference>
<dbReference type="Pfam" id="PF01568">
    <property type="entry name" value="Molydop_binding"/>
    <property type="match status" value="1"/>
</dbReference>
<evidence type="ECO:0000256" key="2">
    <source>
        <dbReference type="ARBA" id="ARBA00022723"/>
    </source>
</evidence>
<keyword evidence="2" id="KW-0479">Metal-binding</keyword>
<dbReference type="Gene3D" id="3.40.228.10">
    <property type="entry name" value="Dimethylsulfoxide Reductase, domain 2"/>
    <property type="match status" value="1"/>
</dbReference>
<dbReference type="STRING" id="362976.HQ_1132A"/>
<dbReference type="InterPro" id="IPR006655">
    <property type="entry name" value="Mopterin_OxRdtase_prok_CS"/>
</dbReference>
<dbReference type="KEGG" id="hwa:HQ_1132A"/>
<proteinExistence type="predicted"/>
<dbReference type="PROSITE" id="PS51669">
    <property type="entry name" value="4FE4S_MOW_BIS_MGD"/>
    <property type="match status" value="1"/>
</dbReference>
<dbReference type="eggNOG" id="arCOG01492">
    <property type="taxonomic scope" value="Archaea"/>
</dbReference>
<protein>
    <submittedName>
        <fullName evidence="6">Probable anaerobic dehydrogenase alpha subunit</fullName>
    </submittedName>
</protein>
<accession>Q18DW5</accession>
<dbReference type="EMBL" id="AM180088">
    <property type="protein sequence ID" value="CAJ51262.1"/>
    <property type="molecule type" value="Genomic_DNA"/>
</dbReference>
<dbReference type="Gene3D" id="3.40.50.740">
    <property type="match status" value="1"/>
</dbReference>
<evidence type="ECO:0000256" key="1">
    <source>
        <dbReference type="ARBA" id="ARBA00022485"/>
    </source>
</evidence>
<evidence type="ECO:0000313" key="6">
    <source>
        <dbReference type="EMBL" id="CAJ51262.1"/>
    </source>
</evidence>